<name>A0A1E4STN9_9ASCO</name>
<dbReference type="OrthoDB" id="1577640at2759"/>
<dbReference type="EMBL" id="KV453872">
    <property type="protein sequence ID" value="ODV82874.1"/>
    <property type="molecule type" value="Genomic_DNA"/>
</dbReference>
<evidence type="ECO:0000313" key="7">
    <source>
        <dbReference type="Proteomes" id="UP000094801"/>
    </source>
</evidence>
<dbReference type="Pfam" id="PF03105">
    <property type="entry name" value="SPX"/>
    <property type="match status" value="1"/>
</dbReference>
<feature type="repeat" description="ANK" evidence="3">
    <location>
        <begin position="492"/>
        <end position="524"/>
    </location>
</feature>
<dbReference type="AlphaFoldDB" id="A0A1E4STN9"/>
<dbReference type="InterPro" id="IPR057506">
    <property type="entry name" value="C2_GPCPD1"/>
</dbReference>
<dbReference type="InterPro" id="IPR004331">
    <property type="entry name" value="SPX_dom"/>
</dbReference>
<sequence>KFGKYLAARQLELPEYSGFFINYKALKKLINVLIKNNNNNINTATIDQSLQDKKGSFFFRLERELEKVNNFYLEKEAELKFKLDILIEKKNKALKNGNLNKNSISFASLYDSFKKFSKDLDRLEQFVELNETGFTKVLKKWDKRSKSRTKELYLSTAINVQPVFHRDEIIELSDLVANNLMDLEAIVEGANFIRYEKSDTNTLNNINNSPYLNQQDSDELYTDFYELTTQDANISKIDQANHLQDWSTQVLSKLSDDNKKFTLSKVFMLLIPNLQITDDSLHLFYNIFKDYIDLNFVDDLNGRTCLHEASCCKTGRNSILKLCLEYNLDIIAKDISGKTCLHYITEQGRDDLLLIVLQNISKVVYEDIHILDLMDNESISPLLMAIIHNHVKSVEILLNHGANGFPLQDDLKPKYLPLNVACKKGNIEIVKLLLKTYSTPKEAQSKKLLTKSFQSNAEGLLPLHIVASSGHDDLIPLLLEYGADINQFDKLNKWSPIFYSVIKGYESTTKKLIENGADFNLKDEDGFNPLYYAIWEGNVEVLNALNEAMKLKENNTTQDNTTTNNTTTITSPLPPSAPQLSFKLNSMSPLGADFNNTVDMIPDLSLPPPIIPLRKYGHNFLEKKIFLKLSFYTNRNSIKLHSDTFLTSIPGRLTISCDKNDLIPRNLLLPVLDNDKSITFQTDSFDDFAIDFELFPTFGTRLIAKSTLSSTMFQNSYPGVGCKLNGDLEIPLFDVRLRNIGFLKFNYEIVYPYSGIPLEISMYDTYWKSSTAEPAVKSISFVTASSLSGEYYRVHVFQLSDGTPCVCPYWKLLINGVELSISSFDFNQIKKILYDDDDNDDKFNNLCNELKSLQPNNNKNFSKTFESLLSRLYIPLSNFLELIPIEISLNIEIFYPSIYELEYLNLKYYTISSNNLFNKCQELNLNPTTDNILNNFIDLILSNVFTHVRSLRSLNSINPKNRSLILSSDNSSVCTILNWKQPNYPVFYNMNGIKHSQLNNRFISCSSNGFPLNDSKLKTNNINSDLNINNIDSINKDSTEYLNDLQFQDKLTRSIKLSVIFATVNNLLGLIVPNTILKICPELIKSIRLKGLILVASTDDINYDYDISKKSLIDDVIDDIDINGLRFSDILSFKDTIDM</sequence>
<proteinExistence type="predicted"/>
<feature type="repeat" description="ANK" evidence="3">
    <location>
        <begin position="377"/>
        <end position="403"/>
    </location>
</feature>
<dbReference type="GO" id="GO:0008081">
    <property type="term" value="F:phosphoric diester hydrolase activity"/>
    <property type="evidence" value="ECO:0007669"/>
    <property type="project" value="InterPro"/>
</dbReference>
<organism evidence="6 7">
    <name type="scientific">[Candida] arabinofermentans NRRL YB-2248</name>
    <dbReference type="NCBI Taxonomy" id="983967"/>
    <lineage>
        <taxon>Eukaryota</taxon>
        <taxon>Fungi</taxon>
        <taxon>Dikarya</taxon>
        <taxon>Ascomycota</taxon>
        <taxon>Saccharomycotina</taxon>
        <taxon>Pichiomycetes</taxon>
        <taxon>Pichiales</taxon>
        <taxon>Pichiaceae</taxon>
        <taxon>Ogataea</taxon>
        <taxon>Ogataea/Candida clade</taxon>
    </lineage>
</organism>
<dbReference type="InterPro" id="IPR017946">
    <property type="entry name" value="PLC-like_Pdiesterase_TIM-brl"/>
</dbReference>
<feature type="non-terminal residue" evidence="6">
    <location>
        <position position="1"/>
    </location>
</feature>
<evidence type="ECO:0000313" key="6">
    <source>
        <dbReference type="EMBL" id="ODV82874.1"/>
    </source>
</evidence>
<evidence type="ECO:0000256" key="1">
    <source>
        <dbReference type="ARBA" id="ARBA00022737"/>
    </source>
</evidence>
<evidence type="ECO:0008006" key="8">
    <source>
        <dbReference type="Google" id="ProtNLM"/>
    </source>
</evidence>
<dbReference type="PROSITE" id="PS50088">
    <property type="entry name" value="ANK_REPEAT"/>
    <property type="match status" value="3"/>
</dbReference>
<dbReference type="Gene3D" id="1.25.40.20">
    <property type="entry name" value="Ankyrin repeat-containing domain"/>
    <property type="match status" value="2"/>
</dbReference>
<feature type="domain" description="GP-PDE" evidence="5">
    <location>
        <begin position="760"/>
        <end position="1139"/>
    </location>
</feature>
<evidence type="ECO:0000256" key="3">
    <source>
        <dbReference type="PROSITE-ProRule" id="PRU00023"/>
    </source>
</evidence>
<dbReference type="PROSITE" id="PS50297">
    <property type="entry name" value="ANK_REP_REGION"/>
    <property type="match status" value="2"/>
</dbReference>
<dbReference type="PANTHER" id="PTHR24198">
    <property type="entry name" value="ANKYRIN REPEAT AND PROTEIN KINASE DOMAIN-CONTAINING PROTEIN"/>
    <property type="match status" value="1"/>
</dbReference>
<dbReference type="Proteomes" id="UP000094801">
    <property type="component" value="Unassembled WGS sequence"/>
</dbReference>
<dbReference type="SMART" id="SM00248">
    <property type="entry name" value="ANK"/>
    <property type="match status" value="7"/>
</dbReference>
<dbReference type="Pfam" id="PF25329">
    <property type="entry name" value="C2_GDE1"/>
    <property type="match status" value="1"/>
</dbReference>
<dbReference type="GO" id="GO:0006629">
    <property type="term" value="P:lipid metabolic process"/>
    <property type="evidence" value="ECO:0007669"/>
    <property type="project" value="InterPro"/>
</dbReference>
<keyword evidence="7" id="KW-1185">Reference proteome</keyword>
<dbReference type="Gene3D" id="3.20.20.190">
    <property type="entry name" value="Phosphatidylinositol (PI) phosphodiesterase"/>
    <property type="match status" value="1"/>
</dbReference>
<dbReference type="SUPFAM" id="SSF48403">
    <property type="entry name" value="Ankyrin repeat"/>
    <property type="match status" value="1"/>
</dbReference>
<dbReference type="InterPro" id="IPR002110">
    <property type="entry name" value="Ankyrin_rpt"/>
</dbReference>
<dbReference type="CDD" id="cd14483">
    <property type="entry name" value="SPX_PHO81_NUC-2_like"/>
    <property type="match status" value="1"/>
</dbReference>
<evidence type="ECO:0000259" key="4">
    <source>
        <dbReference type="PROSITE" id="PS51382"/>
    </source>
</evidence>
<evidence type="ECO:0000256" key="2">
    <source>
        <dbReference type="ARBA" id="ARBA00023043"/>
    </source>
</evidence>
<dbReference type="Pfam" id="PF12796">
    <property type="entry name" value="Ank_2"/>
    <property type="match status" value="2"/>
</dbReference>
<dbReference type="InterPro" id="IPR030395">
    <property type="entry name" value="GP_PDE_dom"/>
</dbReference>
<keyword evidence="1" id="KW-0677">Repeat</keyword>
<feature type="repeat" description="ANK" evidence="3">
    <location>
        <begin position="458"/>
        <end position="490"/>
    </location>
</feature>
<keyword evidence="2 3" id="KW-0040">ANK repeat</keyword>
<dbReference type="STRING" id="983967.A0A1E4STN9"/>
<gene>
    <name evidence="6" type="ORF">CANARDRAFT_204317</name>
</gene>
<accession>A0A1E4STN9</accession>
<evidence type="ECO:0000259" key="5">
    <source>
        <dbReference type="PROSITE" id="PS51704"/>
    </source>
</evidence>
<reference evidence="7" key="1">
    <citation type="submission" date="2016-04" db="EMBL/GenBank/DDBJ databases">
        <title>Comparative genomics of biotechnologically important yeasts.</title>
        <authorList>
            <consortium name="DOE Joint Genome Institute"/>
            <person name="Riley R."/>
            <person name="Haridas S."/>
            <person name="Wolfe K.H."/>
            <person name="Lopes M.R."/>
            <person name="Hittinger C.T."/>
            <person name="Goker M."/>
            <person name="Salamov A."/>
            <person name="Wisecaver J."/>
            <person name="Long T.M."/>
            <person name="Aerts A.L."/>
            <person name="Barry K."/>
            <person name="Choi C."/>
            <person name="Clum A."/>
            <person name="Coughlan A.Y."/>
            <person name="Deshpande S."/>
            <person name="Douglass A.P."/>
            <person name="Hanson S.J."/>
            <person name="Klenk H.-P."/>
            <person name="Labutti K."/>
            <person name="Lapidus A."/>
            <person name="Lindquist E."/>
            <person name="Lipzen A."/>
            <person name="Meier-Kolthoff J.P."/>
            <person name="Ohm R.A."/>
            <person name="Otillar R.P."/>
            <person name="Pangilinan J."/>
            <person name="Peng Y."/>
            <person name="Rokas A."/>
            <person name="Rosa C.A."/>
            <person name="Scheuner C."/>
            <person name="Sibirny A.A."/>
            <person name="Slot J.C."/>
            <person name="Stielow J.B."/>
            <person name="Sun H."/>
            <person name="Kurtzman C.P."/>
            <person name="Blackwell M."/>
            <person name="Grigoriev I.V."/>
            <person name="Jeffries T.W."/>
        </authorList>
    </citation>
    <scope>NUCLEOTIDE SEQUENCE [LARGE SCALE GENOMIC DNA]</scope>
    <source>
        <strain evidence="7">NRRL YB-2248</strain>
    </source>
</reference>
<dbReference type="InterPro" id="IPR036770">
    <property type="entry name" value="Ankyrin_rpt-contain_sf"/>
</dbReference>
<protein>
    <recommendedName>
        <fullName evidence="8">SPX domain-containing protein</fullName>
    </recommendedName>
</protein>
<dbReference type="PANTHER" id="PTHR24198:SF165">
    <property type="entry name" value="ANKYRIN REPEAT-CONTAINING PROTEIN-RELATED"/>
    <property type="match status" value="1"/>
</dbReference>
<feature type="domain" description="SPX" evidence="4">
    <location>
        <begin position="1"/>
        <end position="155"/>
    </location>
</feature>
<dbReference type="PROSITE" id="PS51704">
    <property type="entry name" value="GP_PDE"/>
    <property type="match status" value="1"/>
</dbReference>
<dbReference type="PROSITE" id="PS51382">
    <property type="entry name" value="SPX"/>
    <property type="match status" value="1"/>
</dbReference>